<evidence type="ECO:0000256" key="1">
    <source>
        <dbReference type="SAM" id="Phobius"/>
    </source>
</evidence>
<evidence type="ECO:0000313" key="2">
    <source>
        <dbReference type="Proteomes" id="UP000887581"/>
    </source>
</evidence>
<accession>A0A915PP16</accession>
<name>A0A915PP16_9BILA</name>
<protein>
    <submittedName>
        <fullName evidence="3">Uncharacterized protein</fullName>
    </submittedName>
</protein>
<evidence type="ECO:0000313" key="3">
    <source>
        <dbReference type="WBParaSite" id="sdigi.contig288.g7101.t1"/>
    </source>
</evidence>
<dbReference type="AlphaFoldDB" id="A0A915PP16"/>
<organism evidence="2 3">
    <name type="scientific">Setaria digitata</name>
    <dbReference type="NCBI Taxonomy" id="48799"/>
    <lineage>
        <taxon>Eukaryota</taxon>
        <taxon>Metazoa</taxon>
        <taxon>Ecdysozoa</taxon>
        <taxon>Nematoda</taxon>
        <taxon>Chromadorea</taxon>
        <taxon>Rhabditida</taxon>
        <taxon>Spirurina</taxon>
        <taxon>Spiruromorpha</taxon>
        <taxon>Filarioidea</taxon>
        <taxon>Setariidae</taxon>
        <taxon>Setaria</taxon>
    </lineage>
</organism>
<sequence length="176" mass="20490">MDLKNNWIKYDFGDFKKYPRPVAILENWTWLLNFLRVMFLIVGALVMLITTCALCGFACMLSTIVRDDYYRRRQIRQREEDLRNLEERLQEVGINIHFNGINGYQEWRQENNEINTAMERSSTASERSSTRAATALNNEISNSSSSSISYKQIALQDDTVNDEMETIIDATQEQSL</sequence>
<keyword evidence="1" id="KW-0472">Membrane</keyword>
<dbReference type="WBParaSite" id="sdigi.contig288.g7101.t1">
    <property type="protein sequence ID" value="sdigi.contig288.g7101.t1"/>
    <property type="gene ID" value="sdigi.contig288.g7101"/>
</dbReference>
<dbReference type="Proteomes" id="UP000887581">
    <property type="component" value="Unplaced"/>
</dbReference>
<keyword evidence="1" id="KW-1133">Transmembrane helix</keyword>
<keyword evidence="2" id="KW-1185">Reference proteome</keyword>
<reference evidence="3" key="1">
    <citation type="submission" date="2022-11" db="UniProtKB">
        <authorList>
            <consortium name="WormBaseParasite"/>
        </authorList>
    </citation>
    <scope>IDENTIFICATION</scope>
</reference>
<feature type="transmembrane region" description="Helical" evidence="1">
    <location>
        <begin position="37"/>
        <end position="65"/>
    </location>
</feature>
<keyword evidence="1" id="KW-0812">Transmembrane</keyword>
<proteinExistence type="predicted"/>